<dbReference type="Pfam" id="PF00823">
    <property type="entry name" value="PPE"/>
    <property type="match status" value="1"/>
</dbReference>
<feature type="compositionally biased region" description="Polar residues" evidence="2">
    <location>
        <begin position="169"/>
        <end position="179"/>
    </location>
</feature>
<gene>
    <name evidence="5" type="ORF">BHQ21_18565</name>
</gene>
<evidence type="ECO:0000259" key="4">
    <source>
        <dbReference type="Pfam" id="PF12484"/>
    </source>
</evidence>
<organism evidence="5 6">
    <name type="scientific">Mycobacterium sherrisii</name>
    <dbReference type="NCBI Taxonomy" id="243061"/>
    <lineage>
        <taxon>Bacteria</taxon>
        <taxon>Bacillati</taxon>
        <taxon>Actinomycetota</taxon>
        <taxon>Actinomycetes</taxon>
        <taxon>Mycobacteriales</taxon>
        <taxon>Mycobacteriaceae</taxon>
        <taxon>Mycobacterium</taxon>
        <taxon>Mycobacterium simiae complex</taxon>
    </lineage>
</organism>
<comment type="caution">
    <text evidence="5">The sequence shown here is derived from an EMBL/GenBank/DDBJ whole genome shotgun (WGS) entry which is preliminary data.</text>
</comment>
<proteinExistence type="inferred from homology"/>
<feature type="compositionally biased region" description="Low complexity" evidence="2">
    <location>
        <begin position="180"/>
        <end position="193"/>
    </location>
</feature>
<name>A0A1E3SQ01_9MYCO</name>
<evidence type="ECO:0000256" key="1">
    <source>
        <dbReference type="ARBA" id="ARBA00010652"/>
    </source>
</evidence>
<dbReference type="STRING" id="243061.AWC25_11695"/>
<feature type="region of interest" description="Disordered" evidence="2">
    <location>
        <begin position="169"/>
        <end position="193"/>
    </location>
</feature>
<keyword evidence="6" id="KW-1185">Reference proteome</keyword>
<dbReference type="SUPFAM" id="SSF140459">
    <property type="entry name" value="PE/PPE dimer-like"/>
    <property type="match status" value="1"/>
</dbReference>
<dbReference type="Gene3D" id="1.20.1260.20">
    <property type="entry name" value="PPE superfamily"/>
    <property type="match status" value="1"/>
</dbReference>
<evidence type="ECO:0008006" key="7">
    <source>
        <dbReference type="Google" id="ProtNLM"/>
    </source>
</evidence>
<dbReference type="GO" id="GO:0052572">
    <property type="term" value="P:response to host immune response"/>
    <property type="evidence" value="ECO:0007669"/>
    <property type="project" value="TreeGrafter"/>
</dbReference>
<dbReference type="InterPro" id="IPR000030">
    <property type="entry name" value="PPE_dom"/>
</dbReference>
<evidence type="ECO:0000259" key="3">
    <source>
        <dbReference type="Pfam" id="PF00823"/>
    </source>
</evidence>
<sequence length="401" mass="39765">MIDFGALPPEVNSARMYAGAGSTSMTTAASAWRSLAAELNSAAMGYQNVITQLASEEWLGPASAAAVQALTPYVTWMKTTATQAEHTASQLDAATAAFEGAFRGTVPPPLIAQNRALLMQALQTNVLGQNTSVIAQLEAQYGQMWAQDATTMYSYAAQSSTATKVTPFTEAPTVTNPDGQAQQGSAVSSASGTAAGNAASTTASAITKTPNVINAAATPTVTDPFSEMWFLLTGQSTLPTSFASFVNGLSPFAGFAYNTEGLPYFSVGMGNFGVQIAKSTGGIGGAVASAASAAPKGLAGLGGMLGGGVAHTAPAVAAGLGNAASIGKLSVPAVWSGAAPAISHATAVPVSAISAAPEAAGSGNLLGGMPLAGMGGSHGFAGSGPRYGFKPTVMARPPFAG</sequence>
<evidence type="ECO:0000313" key="6">
    <source>
        <dbReference type="Proteomes" id="UP000094224"/>
    </source>
</evidence>
<evidence type="ECO:0000313" key="5">
    <source>
        <dbReference type="EMBL" id="ODR04234.1"/>
    </source>
</evidence>
<accession>A0A1E3SQ01</accession>
<dbReference type="PANTHER" id="PTHR46766:SF1">
    <property type="entry name" value="GLUTAMINE-RICH PROTEIN 2"/>
    <property type="match status" value="1"/>
</dbReference>
<evidence type="ECO:0000256" key="2">
    <source>
        <dbReference type="SAM" id="MobiDB-lite"/>
    </source>
</evidence>
<comment type="similarity">
    <text evidence="1">Belongs to the mycobacterial PPE family.</text>
</comment>
<reference evidence="6" key="1">
    <citation type="submission" date="2016-09" db="EMBL/GenBank/DDBJ databases">
        <authorList>
            <person name="Greninger A.L."/>
            <person name="Jerome K.R."/>
            <person name="Mcnair B."/>
            <person name="Wallis C."/>
            <person name="Fang F."/>
        </authorList>
    </citation>
    <scope>NUCLEOTIDE SEQUENCE [LARGE SCALE GENOMIC DNA]</scope>
    <source>
        <strain evidence="6">BC1_M4</strain>
    </source>
</reference>
<dbReference type="Proteomes" id="UP000094224">
    <property type="component" value="Unassembled WGS sequence"/>
</dbReference>
<protein>
    <recommendedName>
        <fullName evidence="7">PPE family protein</fullName>
    </recommendedName>
</protein>
<feature type="domain" description="PPE" evidence="3">
    <location>
        <begin position="3"/>
        <end position="165"/>
    </location>
</feature>
<dbReference type="Pfam" id="PF12484">
    <property type="entry name" value="PPE-SVP"/>
    <property type="match status" value="1"/>
</dbReference>
<dbReference type="RefSeq" id="WP_069401750.1">
    <property type="nucleotide sequence ID" value="NZ_JAYWKZ010000030.1"/>
</dbReference>
<dbReference type="AlphaFoldDB" id="A0A1E3SQ01"/>
<dbReference type="PANTHER" id="PTHR46766">
    <property type="entry name" value="GLUTAMINE-RICH PROTEIN 2"/>
    <property type="match status" value="1"/>
</dbReference>
<dbReference type="InterPro" id="IPR038332">
    <property type="entry name" value="PPE_sf"/>
</dbReference>
<dbReference type="EMBL" id="MIHC01000034">
    <property type="protein sequence ID" value="ODR04234.1"/>
    <property type="molecule type" value="Genomic_DNA"/>
</dbReference>
<dbReference type="InterPro" id="IPR022171">
    <property type="entry name" value="PPE_C"/>
</dbReference>
<feature type="domain" description="PPE family C-terminal" evidence="4">
    <location>
        <begin position="317"/>
        <end position="397"/>
    </location>
</feature>